<dbReference type="InterPro" id="IPR029058">
    <property type="entry name" value="AB_hydrolase_fold"/>
</dbReference>
<keyword evidence="4" id="KW-1185">Reference proteome</keyword>
<evidence type="ECO:0000256" key="1">
    <source>
        <dbReference type="SAM" id="Phobius"/>
    </source>
</evidence>
<comment type="caution">
    <text evidence="3">The sequence shown here is derived from an EMBL/GenBank/DDBJ whole genome shotgun (WGS) entry which is preliminary data.</text>
</comment>
<keyword evidence="1" id="KW-1133">Transmembrane helix</keyword>
<dbReference type="PANTHER" id="PTHR37471">
    <property type="entry name" value="UNNAMED PRODUCT"/>
    <property type="match status" value="1"/>
</dbReference>
<dbReference type="Pfam" id="PF00561">
    <property type="entry name" value="Abhydrolase_1"/>
    <property type="match status" value="1"/>
</dbReference>
<feature type="transmembrane region" description="Helical" evidence="1">
    <location>
        <begin position="24"/>
        <end position="53"/>
    </location>
</feature>
<dbReference type="SUPFAM" id="SSF53474">
    <property type="entry name" value="alpha/beta-Hydrolases"/>
    <property type="match status" value="1"/>
</dbReference>
<feature type="domain" description="AB hydrolase-1" evidence="2">
    <location>
        <begin position="286"/>
        <end position="413"/>
    </location>
</feature>
<protein>
    <recommendedName>
        <fullName evidence="2">AB hydrolase-1 domain-containing protein</fullName>
    </recommendedName>
</protein>
<evidence type="ECO:0000313" key="4">
    <source>
        <dbReference type="Proteomes" id="UP001160390"/>
    </source>
</evidence>
<dbReference type="PANTHER" id="PTHR37471:SF1">
    <property type="entry name" value="AB HYDROLASE-1 DOMAIN-CONTAINING PROTEIN"/>
    <property type="match status" value="1"/>
</dbReference>
<dbReference type="Proteomes" id="UP001160390">
    <property type="component" value="Unassembled WGS sequence"/>
</dbReference>
<organism evidence="3 4">
    <name type="scientific">Clonostachys chloroleuca</name>
    <dbReference type="NCBI Taxonomy" id="1926264"/>
    <lineage>
        <taxon>Eukaryota</taxon>
        <taxon>Fungi</taxon>
        <taxon>Dikarya</taxon>
        <taxon>Ascomycota</taxon>
        <taxon>Pezizomycotina</taxon>
        <taxon>Sordariomycetes</taxon>
        <taxon>Hypocreomycetidae</taxon>
        <taxon>Hypocreales</taxon>
        <taxon>Bionectriaceae</taxon>
        <taxon>Clonostachys</taxon>
    </lineage>
</organism>
<sequence>MMYISQTPGRDRDKRGGQNTKNYYLAWLYILLLRLVAPASFVHCLVHLFVYIFEVSCPAITDRPWLTLAASSEVLFFISVLPKRLHLQSAPPKTGFRTHYERDDLFYKCCEYVPSLEKFLSNWFQGASVEELHRDDVKDFLAWTFAKKSISFEHYDCELDRYITHMEGVLGRTFPPGRGCHQAMRLSLDPLHVQHKPLVYYLCLFEMRIRDIHEQWLTSLQFVVGFKDFISYFRLRLCGFEHYRLPVYKRMSVFPWRPHTVLSRTISVSEHLSYFYRPHTRRGRRPVLFIHGFGQGISRYSRFLKDFDCQNGFSSSGVGIIALEIMAFTTRVNDDDMLPMDKLMREIRLVLAHHGWTEVTILAHSVGTTIATQLLQSFGQPLTVGPMVLVDPVVMTLHWGEAQLNLLYRRAQQQQARTAAELEMRHLFGADMTIAHSVTHEVFGWQDNLAWRTEFYGREVVFFVSGEDLLVDARDTMRYLCTCAEVPVAAAHSEEVAANPERYVLDEPRAAILHEGLGHGEVFDSPENWGVLKAVLHQHCCTKGA</sequence>
<gene>
    <name evidence="3" type="ORF">CCHLO57077_00013271</name>
</gene>
<dbReference type="AlphaFoldDB" id="A0AA35Q447"/>
<reference evidence="3" key="1">
    <citation type="submission" date="2023-01" db="EMBL/GenBank/DDBJ databases">
        <authorList>
            <person name="Piombo E."/>
        </authorList>
    </citation>
    <scope>NUCLEOTIDE SEQUENCE</scope>
</reference>
<keyword evidence="1" id="KW-0812">Transmembrane</keyword>
<evidence type="ECO:0000313" key="3">
    <source>
        <dbReference type="EMBL" id="CAI6095208.1"/>
    </source>
</evidence>
<evidence type="ECO:0000259" key="2">
    <source>
        <dbReference type="Pfam" id="PF00561"/>
    </source>
</evidence>
<dbReference type="InterPro" id="IPR000073">
    <property type="entry name" value="AB_hydrolase_1"/>
</dbReference>
<keyword evidence="1" id="KW-0472">Membrane</keyword>
<dbReference type="EMBL" id="CABFNP030001262">
    <property type="protein sequence ID" value="CAI6095208.1"/>
    <property type="molecule type" value="Genomic_DNA"/>
</dbReference>
<accession>A0AA35Q447</accession>
<dbReference type="Gene3D" id="3.40.50.1820">
    <property type="entry name" value="alpha/beta hydrolase"/>
    <property type="match status" value="1"/>
</dbReference>
<proteinExistence type="predicted"/>
<name>A0AA35Q447_9HYPO</name>